<reference evidence="2" key="1">
    <citation type="journal article" date="2015" name="Nature">
        <title>Complex archaea that bridge the gap between prokaryotes and eukaryotes.</title>
        <authorList>
            <person name="Spang A."/>
            <person name="Saw J.H."/>
            <person name="Jorgensen S.L."/>
            <person name="Zaremba-Niedzwiedzka K."/>
            <person name="Martijn J."/>
            <person name="Lind A.E."/>
            <person name="van Eijk R."/>
            <person name="Schleper C."/>
            <person name="Guy L."/>
            <person name="Ettema T.J."/>
        </authorList>
    </citation>
    <scope>NUCLEOTIDE SEQUENCE</scope>
</reference>
<keyword evidence="1" id="KW-1133">Transmembrane helix</keyword>
<evidence type="ECO:0008006" key="3">
    <source>
        <dbReference type="Google" id="ProtNLM"/>
    </source>
</evidence>
<keyword evidence="1" id="KW-0472">Membrane</keyword>
<proteinExistence type="predicted"/>
<dbReference type="AlphaFoldDB" id="A0A0F8YC13"/>
<feature type="transmembrane region" description="Helical" evidence="1">
    <location>
        <begin position="18"/>
        <end position="39"/>
    </location>
</feature>
<protein>
    <recommendedName>
        <fullName evidence="3">Transmembrane protein</fullName>
    </recommendedName>
</protein>
<evidence type="ECO:0000313" key="2">
    <source>
        <dbReference type="EMBL" id="KKK51674.1"/>
    </source>
</evidence>
<accession>A0A0F8YC13</accession>
<organism evidence="2">
    <name type="scientific">marine sediment metagenome</name>
    <dbReference type="NCBI Taxonomy" id="412755"/>
    <lineage>
        <taxon>unclassified sequences</taxon>
        <taxon>metagenomes</taxon>
        <taxon>ecological metagenomes</taxon>
    </lineage>
</organism>
<name>A0A0F8YC13_9ZZZZ</name>
<sequence length="49" mass="5339">MTQSPTSNMVEVSPGPNIYTVLMIISIFALVVTICFSGYRLMSETNPKG</sequence>
<feature type="non-terminal residue" evidence="2">
    <location>
        <position position="49"/>
    </location>
</feature>
<dbReference type="EMBL" id="LAZR01067393">
    <property type="protein sequence ID" value="KKK51674.1"/>
    <property type="molecule type" value="Genomic_DNA"/>
</dbReference>
<evidence type="ECO:0000256" key="1">
    <source>
        <dbReference type="SAM" id="Phobius"/>
    </source>
</evidence>
<gene>
    <name evidence="2" type="ORF">LCGC14_3112600</name>
</gene>
<comment type="caution">
    <text evidence="2">The sequence shown here is derived from an EMBL/GenBank/DDBJ whole genome shotgun (WGS) entry which is preliminary data.</text>
</comment>
<keyword evidence="1" id="KW-0812">Transmembrane</keyword>